<gene>
    <name evidence="1" type="ORF">AP20H10_08320</name>
</gene>
<evidence type="ECO:0008006" key="3">
    <source>
        <dbReference type="Google" id="ProtNLM"/>
    </source>
</evidence>
<evidence type="ECO:0000313" key="1">
    <source>
        <dbReference type="EMBL" id="GAA6114469.1"/>
    </source>
</evidence>
<evidence type="ECO:0000313" key="2">
    <source>
        <dbReference type="Proteomes" id="UP001438112"/>
    </source>
</evidence>
<keyword evidence="2" id="KW-1185">Reference proteome</keyword>
<dbReference type="SUPFAM" id="SSF50814">
    <property type="entry name" value="Lipocalins"/>
    <property type="match status" value="1"/>
</dbReference>
<dbReference type="Pfam" id="PF09148">
    <property type="entry name" value="DUF1934"/>
    <property type="match status" value="1"/>
</dbReference>
<protein>
    <recommendedName>
        <fullName evidence="3">DUF1934 domain-containing protein</fullName>
    </recommendedName>
</protein>
<dbReference type="EMBL" id="BAABVV010000035">
    <property type="protein sequence ID" value="GAA6114469.1"/>
    <property type="molecule type" value="Genomic_DNA"/>
</dbReference>
<dbReference type="Proteomes" id="UP001438112">
    <property type="component" value="Unassembled WGS sequence"/>
</dbReference>
<comment type="caution">
    <text evidence="1">The sequence shown here is derived from an EMBL/GenBank/DDBJ whole genome shotgun (WGS) entry which is preliminary data.</text>
</comment>
<dbReference type="InterPro" id="IPR012674">
    <property type="entry name" value="Calycin"/>
</dbReference>
<dbReference type="Gene3D" id="2.40.128.20">
    <property type="match status" value="1"/>
</dbReference>
<proteinExistence type="predicted"/>
<dbReference type="RefSeq" id="WP_353317998.1">
    <property type="nucleotide sequence ID" value="NZ_BAABVV010000035.1"/>
</dbReference>
<name>A0ABP9ZI65_9LACO</name>
<reference evidence="1 2" key="1">
    <citation type="submission" date="2024-03" db="EMBL/GenBank/DDBJ databases">
        <title>Inconsistent identification of Apilactobacillus kunkeei-related strains obtained by well-developed overall genome related indices.</title>
        <authorList>
            <person name="Maeno S."/>
            <person name="Endo A."/>
        </authorList>
    </citation>
    <scope>NUCLEOTIDE SEQUENCE [LARGE SCALE GENOMIC DNA]</scope>
    <source>
        <strain evidence="1 2">20H-10</strain>
    </source>
</reference>
<accession>A0ABP9ZI65</accession>
<organism evidence="1 2">
    <name type="scientific">Apilactobacillus apinorum</name>
    <dbReference type="NCBI Taxonomy" id="1218495"/>
    <lineage>
        <taxon>Bacteria</taxon>
        <taxon>Bacillati</taxon>
        <taxon>Bacillota</taxon>
        <taxon>Bacilli</taxon>
        <taxon>Lactobacillales</taxon>
        <taxon>Lactobacillaceae</taxon>
        <taxon>Apilactobacillus</taxon>
    </lineage>
</organism>
<dbReference type="InterPro" id="IPR015231">
    <property type="entry name" value="DUF1934"/>
</dbReference>
<sequence>MEEEKNNQVAVNLKTTIFQDGERQDFEFVEQGNLVKMSNGLYLRFKEHQDDKEVAAVTIKITDEHVQLTRKDEMGHQSRLIFNEEKIHKTAYQTQFGALKIEVKTKEVNCEIIEDDNSGSLMIDYELYTGGMIVGEYNIRLHFSA</sequence>